<name>A0A1G2GZP1_9BACT</name>
<accession>A0A1G2GZP1</accession>
<proteinExistence type="predicted"/>
<sequence>MENKITDKELASFVRVGQKIADMNGYIPPEAWKGVYMPTVPTVPIEPAVCRPIHGIPHVLLEDRHDDFYNGYCFAGSYQRWPENPDDTIKRVFETQIGGLTLEQATFLRRFTLRPGDECSMKPGTTWDVPNLQVSSLYFCLAKGTPRRGKFYPMHDLPDYTLNHHRLFADHLRAYLLRREWMVLHDGIRLDGVARASQGRWFCTSDTFIPSNSWEVSTIYGETYGEEFRTLDAALEFTRKQHTHWIIFDDNGQFVTSNAD</sequence>
<dbReference type="SUPFAM" id="SSF55811">
    <property type="entry name" value="Nudix"/>
    <property type="match status" value="1"/>
</dbReference>
<dbReference type="AlphaFoldDB" id="A0A1G2GZP1"/>
<protein>
    <submittedName>
        <fullName evidence="1">Uncharacterized protein</fullName>
    </submittedName>
</protein>
<dbReference type="InterPro" id="IPR015797">
    <property type="entry name" value="NUDIX_hydrolase-like_dom_sf"/>
</dbReference>
<dbReference type="EMBL" id="MHNZ01000036">
    <property type="protein sequence ID" value="OGZ55208.1"/>
    <property type="molecule type" value="Genomic_DNA"/>
</dbReference>
<evidence type="ECO:0000313" key="2">
    <source>
        <dbReference type="Proteomes" id="UP000177954"/>
    </source>
</evidence>
<dbReference type="STRING" id="1802129.A3J04_04080"/>
<dbReference type="Proteomes" id="UP000177954">
    <property type="component" value="Unassembled WGS sequence"/>
</dbReference>
<organism evidence="1 2">
    <name type="scientific">Candidatus Ryanbacteria bacterium RIFCSPLOWO2_02_FULL_47_14</name>
    <dbReference type="NCBI Taxonomy" id="1802129"/>
    <lineage>
        <taxon>Bacteria</taxon>
        <taxon>Candidatus Ryaniibacteriota</taxon>
    </lineage>
</organism>
<reference evidence="1 2" key="1">
    <citation type="journal article" date="2016" name="Nat. Commun.">
        <title>Thousands of microbial genomes shed light on interconnected biogeochemical processes in an aquifer system.</title>
        <authorList>
            <person name="Anantharaman K."/>
            <person name="Brown C.T."/>
            <person name="Hug L.A."/>
            <person name="Sharon I."/>
            <person name="Castelle C.J."/>
            <person name="Probst A.J."/>
            <person name="Thomas B.C."/>
            <person name="Singh A."/>
            <person name="Wilkins M.J."/>
            <person name="Karaoz U."/>
            <person name="Brodie E.L."/>
            <person name="Williams K.H."/>
            <person name="Hubbard S.S."/>
            <person name="Banfield J.F."/>
        </authorList>
    </citation>
    <scope>NUCLEOTIDE SEQUENCE [LARGE SCALE GENOMIC DNA]</scope>
</reference>
<evidence type="ECO:0000313" key="1">
    <source>
        <dbReference type="EMBL" id="OGZ55208.1"/>
    </source>
</evidence>
<comment type="caution">
    <text evidence="1">The sequence shown here is derived from an EMBL/GenBank/DDBJ whole genome shotgun (WGS) entry which is preliminary data.</text>
</comment>
<gene>
    <name evidence="1" type="ORF">A3J04_04080</name>
</gene>